<evidence type="ECO:0000313" key="7">
    <source>
        <dbReference type="Proteomes" id="UP000677234"/>
    </source>
</evidence>
<dbReference type="Proteomes" id="UP000677234">
    <property type="component" value="Chromosome"/>
</dbReference>
<feature type="domain" description="GFO/IDH/MocA-like oxidoreductase" evidence="3">
    <location>
        <begin position="140"/>
        <end position="252"/>
    </location>
</feature>
<dbReference type="GO" id="GO:0016491">
    <property type="term" value="F:oxidoreductase activity"/>
    <property type="evidence" value="ECO:0007669"/>
    <property type="project" value="UniProtKB-KW"/>
</dbReference>
<sequence>MKERYTVGVIGLGVMGERLLAAMLAHERFTVKAVCDASEERARGTADATGIDAWYTSHQEMLEKEELDWVYIAVPPKFHHPIALDVLACGKHLLCEKPLASTVQEGSEMLQAAERAGVIHAMNFPLYYRPLFAELKQRIGAIGSIRRIDITTHFHQWPRPWQQTAWLAGREQGGFVREVMPHFLHLTQALFGGCEVVRSDVDYPPDDPDACEVSIAALLRLADGTPVTVNGLGNIAQQEQLTYTIYGTEGTLAVKNWSILMAGAAGELPSEVPVPEQDRLSLLLDEFAHALDGKEARLVGFDAGLAVQKTLDELLGI</sequence>
<dbReference type="EMBL" id="CP073708">
    <property type="protein sequence ID" value="QUO40554.1"/>
    <property type="molecule type" value="Genomic_DNA"/>
</dbReference>
<keyword evidence="7" id="KW-1185">Reference proteome</keyword>
<dbReference type="Pfam" id="PF22725">
    <property type="entry name" value="GFO_IDH_MocA_C3"/>
    <property type="match status" value="1"/>
</dbReference>
<dbReference type="RefSeq" id="WP_198827080.1">
    <property type="nucleotide sequence ID" value="NZ_CP073708.1"/>
</dbReference>
<dbReference type="AlphaFoldDB" id="A0A7T5JMV2"/>
<dbReference type="InterPro" id="IPR000683">
    <property type="entry name" value="Gfo/Idh/MocA-like_OxRdtase_N"/>
</dbReference>
<accession>A0A7T5JMV2</accession>
<organism evidence="4 6">
    <name type="scientific">Brevibacillus composti</name>
    <dbReference type="NCBI Taxonomy" id="2796470"/>
    <lineage>
        <taxon>Bacteria</taxon>
        <taxon>Bacillati</taxon>
        <taxon>Bacillota</taxon>
        <taxon>Bacilli</taxon>
        <taxon>Bacillales</taxon>
        <taxon>Paenibacillaceae</taxon>
        <taxon>Brevibacillus</taxon>
    </lineage>
</organism>
<name>A0A7T5JMV2_9BACL</name>
<evidence type="ECO:0000313" key="5">
    <source>
        <dbReference type="EMBL" id="QUO40554.1"/>
    </source>
</evidence>
<dbReference type="InterPro" id="IPR036291">
    <property type="entry name" value="NAD(P)-bd_dom_sf"/>
</dbReference>
<dbReference type="EMBL" id="CP066308">
    <property type="protein sequence ID" value="QQE73472.1"/>
    <property type="molecule type" value="Genomic_DNA"/>
</dbReference>
<dbReference type="PANTHER" id="PTHR43818">
    <property type="entry name" value="BCDNA.GH03377"/>
    <property type="match status" value="1"/>
</dbReference>
<protein>
    <submittedName>
        <fullName evidence="4">Gfo/Idh/MocA family oxidoreductase</fullName>
    </submittedName>
</protein>
<reference evidence="5" key="2">
    <citation type="submission" date="2021-04" db="EMBL/GenBank/DDBJ databases">
        <title>Brevibacillus composti FJAT-54423, complete genome.</title>
        <authorList>
            <person name="Tang R."/>
        </authorList>
    </citation>
    <scope>NUCLEOTIDE SEQUENCE</scope>
    <source>
        <strain evidence="5">FJAT-54424</strain>
    </source>
</reference>
<dbReference type="SUPFAM" id="SSF51735">
    <property type="entry name" value="NAD(P)-binding Rossmann-fold domains"/>
    <property type="match status" value="1"/>
</dbReference>
<dbReference type="Pfam" id="PF01408">
    <property type="entry name" value="GFO_IDH_MocA"/>
    <property type="match status" value="1"/>
</dbReference>
<dbReference type="PANTHER" id="PTHR43818:SF11">
    <property type="entry name" value="BCDNA.GH03377"/>
    <property type="match status" value="1"/>
</dbReference>
<dbReference type="InterPro" id="IPR055170">
    <property type="entry name" value="GFO_IDH_MocA-like_dom"/>
</dbReference>
<evidence type="ECO:0000259" key="2">
    <source>
        <dbReference type="Pfam" id="PF01408"/>
    </source>
</evidence>
<evidence type="ECO:0000256" key="1">
    <source>
        <dbReference type="ARBA" id="ARBA00023002"/>
    </source>
</evidence>
<reference evidence="4 6" key="1">
    <citation type="submission" date="2020-12" db="EMBL/GenBank/DDBJ databases">
        <title>strain FJAT-54423T represents a novel species of the genus Brevibacillus.</title>
        <authorList>
            <person name="Tang R."/>
        </authorList>
    </citation>
    <scope>NUCLEOTIDE SEQUENCE [LARGE SCALE GENOMIC DNA]</scope>
    <source>
        <strain evidence="4 6">FJAT-54423</strain>
    </source>
</reference>
<dbReference type="SUPFAM" id="SSF55347">
    <property type="entry name" value="Glyceraldehyde-3-phosphate dehydrogenase-like, C-terminal domain"/>
    <property type="match status" value="1"/>
</dbReference>
<gene>
    <name evidence="4" type="ORF">JD108_16460</name>
    <name evidence="5" type="ORF">KDJ56_16405</name>
</gene>
<dbReference type="GO" id="GO:0000166">
    <property type="term" value="F:nucleotide binding"/>
    <property type="evidence" value="ECO:0007669"/>
    <property type="project" value="InterPro"/>
</dbReference>
<evidence type="ECO:0000313" key="6">
    <source>
        <dbReference type="Proteomes" id="UP000595847"/>
    </source>
</evidence>
<dbReference type="Gene3D" id="3.40.50.720">
    <property type="entry name" value="NAD(P)-binding Rossmann-like Domain"/>
    <property type="match status" value="1"/>
</dbReference>
<keyword evidence="1" id="KW-0560">Oxidoreductase</keyword>
<proteinExistence type="predicted"/>
<dbReference type="Gene3D" id="3.30.360.10">
    <property type="entry name" value="Dihydrodipicolinate Reductase, domain 2"/>
    <property type="match status" value="1"/>
</dbReference>
<dbReference type="Proteomes" id="UP000595847">
    <property type="component" value="Chromosome"/>
</dbReference>
<feature type="domain" description="Gfo/Idh/MocA-like oxidoreductase N-terminal" evidence="2">
    <location>
        <begin position="6"/>
        <end position="123"/>
    </location>
</feature>
<dbReference type="InterPro" id="IPR050463">
    <property type="entry name" value="Gfo/Idh/MocA_oxidrdct_glycsds"/>
</dbReference>
<evidence type="ECO:0000259" key="3">
    <source>
        <dbReference type="Pfam" id="PF22725"/>
    </source>
</evidence>
<dbReference type="KEGG" id="bcop:JD108_16460"/>
<evidence type="ECO:0000313" key="4">
    <source>
        <dbReference type="EMBL" id="QQE73472.1"/>
    </source>
</evidence>